<reference evidence="1 2" key="1">
    <citation type="submission" date="2019-10" db="EMBL/GenBank/DDBJ databases">
        <title>Taxonomy of Antarctic Massilia spp.: description of Massilia rubra sp. nov., Massilia aquatica sp. nov., Massilia mucilaginosa sp. nov., Massilia frigida sp. nov. isolated from streams, lakes and regoliths.</title>
        <authorList>
            <person name="Holochova P."/>
            <person name="Sedlacek I."/>
            <person name="Kralova S."/>
            <person name="Maslanova I."/>
            <person name="Busse H.-J."/>
            <person name="Stankova E."/>
            <person name="Vrbovska V."/>
            <person name="Kovarovic V."/>
            <person name="Bartak M."/>
            <person name="Svec P."/>
            <person name="Pantucek R."/>
        </authorList>
    </citation>
    <scope>NUCLEOTIDE SEQUENCE [LARGE SCALE GENOMIC DNA]</scope>
    <source>
        <strain evidence="1 2">CCM 8695</strain>
    </source>
</reference>
<gene>
    <name evidence="1" type="ORF">F2P44_24415</name>
</gene>
<dbReference type="SUPFAM" id="SSF101898">
    <property type="entry name" value="NHL repeat"/>
    <property type="match status" value="1"/>
</dbReference>
<dbReference type="PROSITE" id="PS51318">
    <property type="entry name" value="TAT"/>
    <property type="match status" value="1"/>
</dbReference>
<dbReference type="InterPro" id="IPR011042">
    <property type="entry name" value="6-blade_b-propeller_TolB-like"/>
</dbReference>
<evidence type="ECO:0000313" key="1">
    <source>
        <dbReference type="EMBL" id="NHZ82402.1"/>
    </source>
</evidence>
<accession>A0ABX0NH96</accession>
<dbReference type="EMBL" id="WHJG01000032">
    <property type="protein sequence ID" value="NHZ82402.1"/>
    <property type="molecule type" value="Genomic_DNA"/>
</dbReference>
<name>A0ABX0NH96_9BURK</name>
<keyword evidence="2" id="KW-1185">Reference proteome</keyword>
<dbReference type="InterPro" id="IPR050952">
    <property type="entry name" value="TRIM-NHL_E3_ligases"/>
</dbReference>
<evidence type="ECO:0008006" key="3">
    <source>
        <dbReference type="Google" id="ProtNLM"/>
    </source>
</evidence>
<dbReference type="RefSeq" id="WP_167090392.1">
    <property type="nucleotide sequence ID" value="NZ_WHJG01000032.1"/>
</dbReference>
<comment type="caution">
    <text evidence="1">The sequence shown here is derived from an EMBL/GenBank/DDBJ whole genome shotgun (WGS) entry which is preliminary data.</text>
</comment>
<protein>
    <recommendedName>
        <fullName evidence="3">SMP-30/Gluconolactonase/LRE-like region domain-containing protein</fullName>
    </recommendedName>
</protein>
<dbReference type="InterPro" id="IPR006311">
    <property type="entry name" value="TAT_signal"/>
</dbReference>
<evidence type="ECO:0000313" key="2">
    <source>
        <dbReference type="Proteomes" id="UP000621455"/>
    </source>
</evidence>
<sequence>MTADPGERRSILLSLALVAAGIATAAYQMPRQAAMAAEAEQRRRAVPAAHQEVIEDGKDIIDGMTVDARGTLYVSSRRDERVYVMRADGRRSEFIREVVRSDDPLKRINLIIPHALSADGQGNIYVADTSNDDHGCIRYPRIKKFTPDGKVTRLAHADAAMEYQSITDQYIHIAAIASDGAGQLYVQDDDNTYKISGTGKRIRLPIPGNARMHAYAPGTLAQKRGMAAHPDGGVVVTDSRHGVYRITPDERAVPVATHGGDCSLAAPESPDDSRCAGGAHTACRANVDATRAVSCKISAVAVDAHGRIFLTDNTRILQVDTDGKMSTYFRFDKAGLLPRQNPAVRHDLTEMALGPRGEIYVANDMTIYKITPGRSSRRR</sequence>
<proteinExistence type="predicted"/>
<dbReference type="Proteomes" id="UP000621455">
    <property type="component" value="Unassembled WGS sequence"/>
</dbReference>
<dbReference type="PANTHER" id="PTHR24104">
    <property type="entry name" value="E3 UBIQUITIN-PROTEIN LIGASE NHLRC1-RELATED"/>
    <property type="match status" value="1"/>
</dbReference>
<organism evidence="1 2">
    <name type="scientific">Massilia frigida</name>
    <dbReference type="NCBI Taxonomy" id="2609281"/>
    <lineage>
        <taxon>Bacteria</taxon>
        <taxon>Pseudomonadati</taxon>
        <taxon>Pseudomonadota</taxon>
        <taxon>Betaproteobacteria</taxon>
        <taxon>Burkholderiales</taxon>
        <taxon>Oxalobacteraceae</taxon>
        <taxon>Telluria group</taxon>
        <taxon>Massilia</taxon>
    </lineage>
</organism>
<dbReference type="Gene3D" id="2.120.10.30">
    <property type="entry name" value="TolB, C-terminal domain"/>
    <property type="match status" value="2"/>
</dbReference>